<dbReference type="PANTHER" id="PTHR12794:SF0">
    <property type="entry name" value="GEM-ASSOCIATED PROTEIN 2"/>
    <property type="match status" value="1"/>
</dbReference>
<dbReference type="GO" id="GO:0000387">
    <property type="term" value="P:spliceosomal snRNP assembly"/>
    <property type="evidence" value="ECO:0007669"/>
    <property type="project" value="InterPro"/>
</dbReference>
<reference evidence="3" key="1">
    <citation type="submission" date="2021-01" db="EMBL/GenBank/DDBJ databases">
        <authorList>
            <person name="Corre E."/>
            <person name="Pelletier E."/>
            <person name="Niang G."/>
            <person name="Scheremetjew M."/>
            <person name="Finn R."/>
            <person name="Kale V."/>
            <person name="Holt S."/>
            <person name="Cochrane G."/>
            <person name="Meng A."/>
            <person name="Brown T."/>
            <person name="Cohen L."/>
        </authorList>
    </citation>
    <scope>NUCLEOTIDE SEQUENCE</scope>
    <source>
        <strain evidence="3">CCMP3105</strain>
    </source>
</reference>
<feature type="compositionally biased region" description="Basic and acidic residues" evidence="2">
    <location>
        <begin position="55"/>
        <end position="69"/>
    </location>
</feature>
<feature type="compositionally biased region" description="Basic and acidic residues" evidence="2">
    <location>
        <begin position="14"/>
        <end position="23"/>
    </location>
</feature>
<accession>A0A7S4QYC6</accession>
<protein>
    <submittedName>
        <fullName evidence="3">Uncharacterized protein</fullName>
    </submittedName>
</protein>
<name>A0A7S4QYC6_9DINO</name>
<gene>
    <name evidence="3" type="ORF">AMON00008_LOCUS27492</name>
</gene>
<dbReference type="Gene3D" id="1.20.58.1070">
    <property type="match status" value="1"/>
</dbReference>
<organism evidence="3">
    <name type="scientific">Alexandrium monilatum</name>
    <dbReference type="NCBI Taxonomy" id="311494"/>
    <lineage>
        <taxon>Eukaryota</taxon>
        <taxon>Sar</taxon>
        <taxon>Alveolata</taxon>
        <taxon>Dinophyceae</taxon>
        <taxon>Gonyaulacales</taxon>
        <taxon>Pyrocystaceae</taxon>
        <taxon>Alexandrium</taxon>
    </lineage>
</organism>
<dbReference type="AlphaFoldDB" id="A0A7S4QYC6"/>
<feature type="region of interest" description="Disordered" evidence="2">
    <location>
        <begin position="1"/>
        <end position="93"/>
    </location>
</feature>
<feature type="compositionally biased region" description="Acidic residues" evidence="2">
    <location>
        <begin position="24"/>
        <end position="47"/>
    </location>
</feature>
<evidence type="ECO:0000313" key="3">
    <source>
        <dbReference type="EMBL" id="CAE4597733.1"/>
    </source>
</evidence>
<evidence type="ECO:0000256" key="2">
    <source>
        <dbReference type="SAM" id="MobiDB-lite"/>
    </source>
</evidence>
<sequence>MAAGGEAQPGVAQDESKMAHLAEEAEEAEEEEEAAEEEEEEEEEAEEAAPVARAGQEKYDEAELDRDQDMLQQACLPVSGAPLPPGDEPPKDADEYLRQVQWERMHVPEVVDVEVEEKPSRRRRRQGTDKCSMLLAHFKEPEVPEELGFCSEWATDVAEAFQLMRSRCKDVRRQAAASAAAASKAPLQLGRDAWHEQCSQGRPSTALLAAQDFVSINHLIVAVIDAIAEVHDSVEDGSATLASTDTAETVGVHSERLGRLVEWAFAALAFVDTPLIDEIQYQLQRLRRTCQKLILAEQPGDGSSGSVAGDSSFRAKANLLVVIVTKVFGQW</sequence>
<dbReference type="Pfam" id="PF04938">
    <property type="entry name" value="SIP1"/>
    <property type="match status" value="1"/>
</dbReference>
<dbReference type="EMBL" id="HBNR01039698">
    <property type="protein sequence ID" value="CAE4597733.1"/>
    <property type="molecule type" value="Transcribed_RNA"/>
</dbReference>
<comment type="similarity">
    <text evidence="1">Belongs to the gemin-2 family.</text>
</comment>
<dbReference type="InterPro" id="IPR035426">
    <property type="entry name" value="Gemin2/Brr1"/>
</dbReference>
<dbReference type="PANTHER" id="PTHR12794">
    <property type="entry name" value="GEMIN2"/>
    <property type="match status" value="1"/>
</dbReference>
<dbReference type="GO" id="GO:0005634">
    <property type="term" value="C:nucleus"/>
    <property type="evidence" value="ECO:0007669"/>
    <property type="project" value="TreeGrafter"/>
</dbReference>
<proteinExistence type="inferred from homology"/>
<evidence type="ECO:0000256" key="1">
    <source>
        <dbReference type="ARBA" id="ARBA00025758"/>
    </source>
</evidence>
<dbReference type="GO" id="GO:0032797">
    <property type="term" value="C:SMN complex"/>
    <property type="evidence" value="ECO:0007669"/>
    <property type="project" value="TreeGrafter"/>
</dbReference>